<dbReference type="InterPro" id="IPR016087">
    <property type="entry name" value="Chalcone_isomerase"/>
</dbReference>
<evidence type="ECO:0000313" key="2">
    <source>
        <dbReference type="EMBL" id="QCU89914.1"/>
    </source>
</evidence>
<evidence type="ECO:0000259" key="1">
    <source>
        <dbReference type="Pfam" id="PF16036"/>
    </source>
</evidence>
<sequence length="189" mass="21432">MYIKAGFFNVISAILMSLFLNISYASDAWQKAEPGAQKNEKWQMVSQATATWLWVDIYQASLFLPEYANAGKLFKQQLLNDSIAVKLRLCYQRDLTASQIITAAEKILPQNLTEQVSTEVERLHRSYRDVGSGDCYALEHFNNGITQLSLNSEPLFETEAKGFKQAYFGIWLGAESLSQDLKQSLLEVF</sequence>
<feature type="domain" description="Chalcone isomerase" evidence="1">
    <location>
        <begin position="51"/>
        <end position="186"/>
    </location>
</feature>
<dbReference type="GO" id="GO:0016872">
    <property type="term" value="F:intramolecular lyase activity"/>
    <property type="evidence" value="ECO:0007669"/>
    <property type="project" value="InterPro"/>
</dbReference>
<dbReference type="KEGG" id="thig:FE785_04315"/>
<organism evidence="2 3">
    <name type="scientific">Thiomicrorhabdus sediminis</name>
    <dbReference type="NCBI Taxonomy" id="2580412"/>
    <lineage>
        <taxon>Bacteria</taxon>
        <taxon>Pseudomonadati</taxon>
        <taxon>Pseudomonadota</taxon>
        <taxon>Gammaproteobacteria</taxon>
        <taxon>Thiotrichales</taxon>
        <taxon>Piscirickettsiaceae</taxon>
        <taxon>Thiomicrorhabdus</taxon>
    </lineage>
</organism>
<dbReference type="Pfam" id="PF16036">
    <property type="entry name" value="Chalcone_3"/>
    <property type="match status" value="1"/>
</dbReference>
<dbReference type="SUPFAM" id="SSF54626">
    <property type="entry name" value="Chalcone isomerase"/>
    <property type="match status" value="1"/>
</dbReference>
<gene>
    <name evidence="2" type="ORF">FE785_04315</name>
</gene>
<accession>A0A4P9K4K9</accession>
<reference evidence="2 3" key="1">
    <citation type="submission" date="2019-05" db="EMBL/GenBank/DDBJ databases">
        <title>Thiomicrorhabdus sediminis sp. nov, a novel sulfur-oxidizing bacterium isolated from coastal sediment.</title>
        <authorList>
            <person name="Liu X."/>
        </authorList>
    </citation>
    <scope>NUCLEOTIDE SEQUENCE [LARGE SCALE GENOMIC DNA]</scope>
    <source>
        <strain evidence="2 3">G1</strain>
    </source>
</reference>
<proteinExistence type="predicted"/>
<dbReference type="InterPro" id="IPR036298">
    <property type="entry name" value="Chalcone_isomerase_sf"/>
</dbReference>
<keyword evidence="3" id="KW-1185">Reference proteome</keyword>
<name>A0A4P9K4K9_9GAMM</name>
<dbReference type="EMBL" id="CP040602">
    <property type="protein sequence ID" value="QCU89914.1"/>
    <property type="molecule type" value="Genomic_DNA"/>
</dbReference>
<dbReference type="Proteomes" id="UP000304864">
    <property type="component" value="Chromosome"/>
</dbReference>
<protein>
    <recommendedName>
        <fullName evidence="1">Chalcone isomerase domain-containing protein</fullName>
    </recommendedName>
</protein>
<dbReference type="RefSeq" id="WP_138564591.1">
    <property type="nucleotide sequence ID" value="NZ_CP040602.1"/>
</dbReference>
<dbReference type="AlphaFoldDB" id="A0A4P9K4K9"/>
<evidence type="ECO:0000313" key="3">
    <source>
        <dbReference type="Proteomes" id="UP000304864"/>
    </source>
</evidence>
<dbReference type="OrthoDB" id="270742at2"/>